<evidence type="ECO:0000313" key="1">
    <source>
        <dbReference type="EMBL" id="MBB5635175.1"/>
    </source>
</evidence>
<dbReference type="EMBL" id="JACHCE010000001">
    <property type="protein sequence ID" value="MBB5635175.1"/>
    <property type="molecule type" value="Genomic_DNA"/>
</dbReference>
<dbReference type="Proteomes" id="UP000537204">
    <property type="component" value="Unassembled WGS sequence"/>
</dbReference>
<accession>A0A7W8ZJV0</accession>
<evidence type="ECO:0000313" key="2">
    <source>
        <dbReference type="Proteomes" id="UP000537204"/>
    </source>
</evidence>
<sequence length="524" mass="57485">MPLIEQIQELMLEAGDIFTKSLGDRKLKISQFLQTQDLIRVYVNASSGLGHQATTIGILYRLIALGYNTQGKTAQIIYDNSDGATAAKLQLLIPGFSAADPQPLTFNNVRFEFITLADFPASAPALISFGVTGGFDDNVANLATRCNVEFFLKLQPFQWTMQNAIQRKDSADYIILETIVALDTAAFVNQGYYIPPPAMGETQYGWFEAAAPAKVTPYRQIIAACTGEESINLMPVYGIGNKPLEGIPQSNYVIEAMPDVRSATALFYLVAAVADRQTKPALPALNKAAVIVNIATNTPECYAEFAELISGAKDGSQGLNDYVNTNNLTTGTPQSRIYIKSFDSGDLQATLEFLQEPGNATKILIIKMNGLPLYAFDYMYAQSSLPPVFEGKGTANLVLNLNKPFINLVKDRTRAPSVAVPRWRNVVYPTLPLNAAPGQIAQDIQNQKIFRMKEGIATFNGQVVANFDTTSVFALATLIEQSYTADSVTNTYFTNLYGFYHDENNDKLLLSLCYFLSYVNGLEP</sequence>
<gene>
    <name evidence="1" type="ORF">HDE68_001060</name>
</gene>
<organism evidence="1 2">
    <name type="scientific">Pedobacter cryoconitis</name>
    <dbReference type="NCBI Taxonomy" id="188932"/>
    <lineage>
        <taxon>Bacteria</taxon>
        <taxon>Pseudomonadati</taxon>
        <taxon>Bacteroidota</taxon>
        <taxon>Sphingobacteriia</taxon>
        <taxon>Sphingobacteriales</taxon>
        <taxon>Sphingobacteriaceae</taxon>
        <taxon>Pedobacter</taxon>
    </lineage>
</organism>
<dbReference type="AlphaFoldDB" id="A0A7W8ZJV0"/>
<comment type="caution">
    <text evidence="1">The sequence shown here is derived from an EMBL/GenBank/DDBJ whole genome shotgun (WGS) entry which is preliminary data.</text>
</comment>
<protein>
    <submittedName>
        <fullName evidence="1">Uncharacterized protein</fullName>
    </submittedName>
</protein>
<name>A0A7W8ZJV0_9SPHI</name>
<reference evidence="1 2" key="1">
    <citation type="submission" date="2020-08" db="EMBL/GenBank/DDBJ databases">
        <title>Genomic Encyclopedia of Type Strains, Phase IV (KMG-V): Genome sequencing to study the core and pangenomes of soil and plant-associated prokaryotes.</title>
        <authorList>
            <person name="Whitman W."/>
        </authorList>
    </citation>
    <scope>NUCLEOTIDE SEQUENCE [LARGE SCALE GENOMIC DNA]</scope>
    <source>
        <strain evidence="1 2">S3M1</strain>
    </source>
</reference>
<proteinExistence type="predicted"/>
<dbReference type="RefSeq" id="WP_183879583.1">
    <property type="nucleotide sequence ID" value="NZ_JACHCE010000001.1"/>
</dbReference>